<dbReference type="InterPro" id="IPR000504">
    <property type="entry name" value="RRM_dom"/>
</dbReference>
<dbReference type="Pfam" id="PF00076">
    <property type="entry name" value="RRM_1"/>
    <property type="match status" value="1"/>
</dbReference>
<sequence>MAFLSQNGNLATGDRNDIPFLTPAPIQSHDRKCSVFVGNFAFDAQEEGLWAFFKNCGEIGNVRIVRDSKTNLGLCAVCGM</sequence>
<dbReference type="SUPFAM" id="SSF54928">
    <property type="entry name" value="RNA-binding domain, RBD"/>
    <property type="match status" value="1"/>
</dbReference>
<reference evidence="2 3" key="1">
    <citation type="journal article" date="2018" name="New Phytol.">
        <title>Phylogenomics of Endogonaceae and evolution of mycorrhizas within Mucoromycota.</title>
        <authorList>
            <person name="Chang Y."/>
            <person name="Desiro A."/>
            <person name="Na H."/>
            <person name="Sandor L."/>
            <person name="Lipzen A."/>
            <person name="Clum A."/>
            <person name="Barry K."/>
            <person name="Grigoriev I.V."/>
            <person name="Martin F.M."/>
            <person name="Stajich J.E."/>
            <person name="Smith M.E."/>
            <person name="Bonito G."/>
            <person name="Spatafora J.W."/>
        </authorList>
    </citation>
    <scope>NUCLEOTIDE SEQUENCE [LARGE SCALE GENOMIC DNA]</scope>
    <source>
        <strain evidence="2 3">AD002</strain>
    </source>
</reference>
<keyword evidence="3" id="KW-1185">Reference proteome</keyword>
<dbReference type="InterPro" id="IPR035979">
    <property type="entry name" value="RBD_domain_sf"/>
</dbReference>
<dbReference type="AlphaFoldDB" id="A0A433QRV3"/>
<evidence type="ECO:0000313" key="2">
    <source>
        <dbReference type="EMBL" id="RUS32505.1"/>
    </source>
</evidence>
<accession>A0A433QRV3</accession>
<gene>
    <name evidence="2" type="ORF">BC938DRAFT_475216</name>
</gene>
<dbReference type="GO" id="GO:0003723">
    <property type="term" value="F:RNA binding"/>
    <property type="evidence" value="ECO:0007669"/>
    <property type="project" value="InterPro"/>
</dbReference>
<evidence type="ECO:0000313" key="3">
    <source>
        <dbReference type="Proteomes" id="UP000274822"/>
    </source>
</evidence>
<dbReference type="InterPro" id="IPR012677">
    <property type="entry name" value="Nucleotide-bd_a/b_plait_sf"/>
</dbReference>
<evidence type="ECO:0000259" key="1">
    <source>
        <dbReference type="Pfam" id="PF00076"/>
    </source>
</evidence>
<comment type="caution">
    <text evidence="2">The sequence shown here is derived from an EMBL/GenBank/DDBJ whole genome shotgun (WGS) entry which is preliminary data.</text>
</comment>
<protein>
    <recommendedName>
        <fullName evidence="1">RRM domain-containing protein</fullName>
    </recommendedName>
</protein>
<dbReference type="Proteomes" id="UP000274822">
    <property type="component" value="Unassembled WGS sequence"/>
</dbReference>
<proteinExistence type="predicted"/>
<dbReference type="EMBL" id="RBNJ01002007">
    <property type="protein sequence ID" value="RUS32505.1"/>
    <property type="molecule type" value="Genomic_DNA"/>
</dbReference>
<organism evidence="2 3">
    <name type="scientific">Jimgerdemannia flammicorona</name>
    <dbReference type="NCBI Taxonomy" id="994334"/>
    <lineage>
        <taxon>Eukaryota</taxon>
        <taxon>Fungi</taxon>
        <taxon>Fungi incertae sedis</taxon>
        <taxon>Mucoromycota</taxon>
        <taxon>Mucoromycotina</taxon>
        <taxon>Endogonomycetes</taxon>
        <taxon>Endogonales</taxon>
        <taxon>Endogonaceae</taxon>
        <taxon>Jimgerdemannia</taxon>
    </lineage>
</organism>
<dbReference type="Gene3D" id="3.30.70.330">
    <property type="match status" value="1"/>
</dbReference>
<feature type="domain" description="RRM" evidence="1">
    <location>
        <begin position="35"/>
        <end position="75"/>
    </location>
</feature>
<name>A0A433QRV3_9FUNG</name>